<feature type="chain" id="PRO_5043830361" evidence="2">
    <location>
        <begin position="21"/>
        <end position="743"/>
    </location>
</feature>
<name>A0AAV1IK96_9CHLO</name>
<organism evidence="3 4">
    <name type="scientific">Coccomyxa viridis</name>
    <dbReference type="NCBI Taxonomy" id="1274662"/>
    <lineage>
        <taxon>Eukaryota</taxon>
        <taxon>Viridiplantae</taxon>
        <taxon>Chlorophyta</taxon>
        <taxon>core chlorophytes</taxon>
        <taxon>Trebouxiophyceae</taxon>
        <taxon>Trebouxiophyceae incertae sedis</taxon>
        <taxon>Coccomyxaceae</taxon>
        <taxon>Coccomyxa</taxon>
    </lineage>
</organism>
<sequence length="743" mass="79738">MLCITRLFLTLGVVLVSVGADTIPTYEVPHPALTSAAISHGEGQLKRLESLAQQEGSHIRRIWQSNCFTNALEHLGVTHCQSMSPETKSRLALAMANCHLKMLGQKTHTCSADVPLQECTGSFPDDRSYNTYNEQLAQIGSICMYHMHDSFGKRTELLMHDLAGAATGALQMSSGILDALDGMDAKMAGIGGSLQSVSEKQDAMSEVADQVLYQARRVTGKVADISNNLVVLQQAGEMLVSRSSDTLKALAELDAAELKRHKQNTLLWEDAKNDAIAFHNQLAAIRVSEMEASAKMSAELRQLSSMSEGLGQRMDQVLQVQQKANRVLIHVLGAQYTPSDVAFYGGGTLVTALLGSQPGARAARLPMLALLLGNWAAEHWLLSRFQSHLEVDSSGGVYVGLQLPTWPSRSAVAMQGLAASYWARGTSSALGVALDACKGPLQRLPWCAAFVAHYSMGSQVHQEAGHMGIQKPPPTPKTFTFYVKPVVRWASMALAAFVLTWTILSHMAAQRAQREQEASHQRQVREILARMHQAEEQHSKRSVLERLALANALNQKAAKNAEWEPEDKQRKPSGLLGMGDEPMQASGKPAQHAQLDGQAVKSAPSAVSGAALGGQPAPSGRGRRAAGQALGLATPPQGAEEAVNHSGTPETSHYGGTARSSEQAAGDARAQETSAEAQEPEAEEIRAEQPVRASARQKAAEGTAGSGGRRSSKRTRSSDKAEEPLNAARKRHTTSTHLATSLQ</sequence>
<keyword evidence="4" id="KW-1185">Reference proteome</keyword>
<dbReference type="Proteomes" id="UP001314263">
    <property type="component" value="Unassembled WGS sequence"/>
</dbReference>
<protein>
    <submittedName>
        <fullName evidence="3">Uncharacterized protein</fullName>
    </submittedName>
</protein>
<feature type="compositionally biased region" description="Low complexity" evidence="1">
    <location>
        <begin position="613"/>
        <end position="633"/>
    </location>
</feature>
<dbReference type="InterPro" id="IPR040346">
    <property type="entry name" value="GEX1/Brambleberry"/>
</dbReference>
<gene>
    <name evidence="3" type="ORF">CVIRNUC_009668</name>
</gene>
<evidence type="ECO:0000256" key="1">
    <source>
        <dbReference type="SAM" id="MobiDB-lite"/>
    </source>
</evidence>
<proteinExistence type="predicted"/>
<keyword evidence="2" id="KW-0732">Signal</keyword>
<reference evidence="3 4" key="1">
    <citation type="submission" date="2023-10" db="EMBL/GenBank/DDBJ databases">
        <authorList>
            <person name="Maclean D."/>
            <person name="Macfadyen A."/>
        </authorList>
    </citation>
    <scope>NUCLEOTIDE SEQUENCE [LARGE SCALE GENOMIC DNA]</scope>
</reference>
<feature type="region of interest" description="Disordered" evidence="1">
    <location>
        <begin position="556"/>
        <end position="743"/>
    </location>
</feature>
<dbReference type="PANTHER" id="PTHR33538:SF2">
    <property type="entry name" value="PROTEIN GAMETE EXPRESSED 1"/>
    <property type="match status" value="1"/>
</dbReference>
<feature type="compositionally biased region" description="Basic and acidic residues" evidence="1">
    <location>
        <begin position="559"/>
        <end position="570"/>
    </location>
</feature>
<evidence type="ECO:0000256" key="2">
    <source>
        <dbReference type="SAM" id="SignalP"/>
    </source>
</evidence>
<dbReference type="AlphaFoldDB" id="A0AAV1IK96"/>
<evidence type="ECO:0000313" key="3">
    <source>
        <dbReference type="EMBL" id="CAK0786455.1"/>
    </source>
</evidence>
<dbReference type="EMBL" id="CAUYUE010000014">
    <property type="protein sequence ID" value="CAK0786455.1"/>
    <property type="molecule type" value="Genomic_DNA"/>
</dbReference>
<dbReference type="PANTHER" id="PTHR33538">
    <property type="entry name" value="PROTEIN GAMETE EXPRESSED 1"/>
    <property type="match status" value="1"/>
</dbReference>
<comment type="caution">
    <text evidence="3">The sequence shown here is derived from an EMBL/GenBank/DDBJ whole genome shotgun (WGS) entry which is preliminary data.</text>
</comment>
<feature type="signal peptide" evidence="2">
    <location>
        <begin position="1"/>
        <end position="20"/>
    </location>
</feature>
<evidence type="ECO:0000313" key="4">
    <source>
        <dbReference type="Proteomes" id="UP001314263"/>
    </source>
</evidence>
<accession>A0AAV1IK96</accession>